<accession>A0A7S0FME4</accession>
<dbReference type="PANTHER" id="PTHR10963:SF24">
    <property type="entry name" value="GLYCOSIDASE C21B10.07-RELATED"/>
    <property type="match status" value="1"/>
</dbReference>
<dbReference type="AlphaFoldDB" id="A0A7S0FME4"/>
<dbReference type="GO" id="GO:0009251">
    <property type="term" value="P:glucan catabolic process"/>
    <property type="evidence" value="ECO:0007669"/>
    <property type="project" value="TreeGrafter"/>
</dbReference>
<gene>
    <name evidence="2" type="ORF">PBAH0796_LOCUS20009</name>
</gene>
<dbReference type="Gene3D" id="2.60.120.200">
    <property type="match status" value="1"/>
</dbReference>
<sequence>MSPYACQFRCSLTPHCEHFSFWSDGGCHLTSYTSYPNPYTGLDDKVVVAGPRLCSSVMPEEAGPTLELEPALGLPPFIAKEAEGCGGLHPSYNLRWKAEGKTFFDDWQFLTLSETHGAEYYLNKTDAFQAGVVYASDHGAIVRVGDQIMPFKRRSVMLHSAQAWRPDRGFVLAMKYRHLPYGAGIWPAFWLMNSDYLWPRGGELDILEFANDEGNKVSFHTSQNCSLNRRKLEECMKNREGVDSDVKAACYTNYTSNELGCWSQQIRRTGKWFAENPGVIATAWDASGVSVFHIPEAEIPIDLRSDMPSPNSWSKWLIAFLPFDAASCIDIAKPQEIVLNIALCGDWAGGAWWKSHEARSTGFVPPYCIPGNVKEPATDCCTIFMSHPTSEKYLKTRAYFDIEYIKVFEPTETEASSLSAGTYRNDGEPLEEPCVPCGTSRWIPNEQPGGGNVCCPGCGDGIFSMTDNGTLECPATA</sequence>
<organism evidence="2">
    <name type="scientific">Pyrodinium bahamense</name>
    <dbReference type="NCBI Taxonomy" id="73915"/>
    <lineage>
        <taxon>Eukaryota</taxon>
        <taxon>Sar</taxon>
        <taxon>Alveolata</taxon>
        <taxon>Dinophyceae</taxon>
        <taxon>Gonyaulacales</taxon>
        <taxon>Pyrocystaceae</taxon>
        <taxon>Pyrodinium</taxon>
    </lineage>
</organism>
<dbReference type="InterPro" id="IPR050546">
    <property type="entry name" value="Glycosyl_Hydrlase_16"/>
</dbReference>
<evidence type="ECO:0000313" key="2">
    <source>
        <dbReference type="EMBL" id="CAD8370755.1"/>
    </source>
</evidence>
<reference evidence="2" key="1">
    <citation type="submission" date="2021-01" db="EMBL/GenBank/DDBJ databases">
        <authorList>
            <person name="Corre E."/>
            <person name="Pelletier E."/>
            <person name="Niang G."/>
            <person name="Scheremetjew M."/>
            <person name="Finn R."/>
            <person name="Kale V."/>
            <person name="Holt S."/>
            <person name="Cochrane G."/>
            <person name="Meng A."/>
            <person name="Brown T."/>
            <person name="Cohen L."/>
        </authorList>
    </citation>
    <scope>NUCLEOTIDE SEQUENCE</scope>
    <source>
        <strain evidence="2">Pbaha01</strain>
    </source>
</reference>
<dbReference type="PANTHER" id="PTHR10963">
    <property type="entry name" value="GLYCOSYL HYDROLASE-RELATED"/>
    <property type="match status" value="1"/>
</dbReference>
<dbReference type="InterPro" id="IPR013320">
    <property type="entry name" value="ConA-like_dom_sf"/>
</dbReference>
<dbReference type="Pfam" id="PF26113">
    <property type="entry name" value="GH16_XgeA"/>
    <property type="match status" value="1"/>
</dbReference>
<dbReference type="PROSITE" id="PS51762">
    <property type="entry name" value="GH16_2"/>
    <property type="match status" value="1"/>
</dbReference>
<dbReference type="EMBL" id="HBEG01032798">
    <property type="protein sequence ID" value="CAD8370755.1"/>
    <property type="molecule type" value="Transcribed_RNA"/>
</dbReference>
<feature type="domain" description="GH16" evidence="1">
    <location>
        <begin position="30"/>
        <end position="340"/>
    </location>
</feature>
<name>A0A7S0FME4_9DINO</name>
<dbReference type="GO" id="GO:0004553">
    <property type="term" value="F:hydrolase activity, hydrolyzing O-glycosyl compounds"/>
    <property type="evidence" value="ECO:0007669"/>
    <property type="project" value="InterPro"/>
</dbReference>
<proteinExistence type="predicted"/>
<protein>
    <recommendedName>
        <fullName evidence="1">GH16 domain-containing protein</fullName>
    </recommendedName>
</protein>
<evidence type="ECO:0000259" key="1">
    <source>
        <dbReference type="PROSITE" id="PS51762"/>
    </source>
</evidence>
<dbReference type="SUPFAM" id="SSF57414">
    <property type="entry name" value="Hairpin loop containing domain-like"/>
    <property type="match status" value="1"/>
</dbReference>
<dbReference type="Gene3D" id="3.50.4.10">
    <property type="entry name" value="Hepatocyte Growth Factor"/>
    <property type="match status" value="1"/>
</dbReference>
<dbReference type="InterPro" id="IPR000757">
    <property type="entry name" value="Beta-glucanase-like"/>
</dbReference>
<dbReference type="SUPFAM" id="SSF49899">
    <property type="entry name" value="Concanavalin A-like lectins/glucanases"/>
    <property type="match status" value="1"/>
</dbReference>